<dbReference type="InterPro" id="IPR005366">
    <property type="entry name" value="EMC8/9"/>
</dbReference>
<organism evidence="1 2">
    <name type="scientific">Schistosoma mattheei</name>
    <dbReference type="NCBI Taxonomy" id="31246"/>
    <lineage>
        <taxon>Eukaryota</taxon>
        <taxon>Metazoa</taxon>
        <taxon>Spiralia</taxon>
        <taxon>Lophotrochozoa</taxon>
        <taxon>Platyhelminthes</taxon>
        <taxon>Trematoda</taxon>
        <taxon>Digenea</taxon>
        <taxon>Strigeidida</taxon>
        <taxon>Schistosomatoidea</taxon>
        <taxon>Schistosomatidae</taxon>
        <taxon>Schistosoma</taxon>
    </lineage>
</organism>
<evidence type="ECO:0000313" key="1">
    <source>
        <dbReference type="EMBL" id="VDP82378.1"/>
    </source>
</evidence>
<dbReference type="EMBL" id="UZAL01044349">
    <property type="protein sequence ID" value="VDP82378.1"/>
    <property type="molecule type" value="Genomic_DNA"/>
</dbReference>
<accession>A0A3P8HEU4</accession>
<dbReference type="GO" id="GO:0072546">
    <property type="term" value="C:EMC complex"/>
    <property type="evidence" value="ECO:0007669"/>
    <property type="project" value="InterPro"/>
</dbReference>
<dbReference type="Proteomes" id="UP000269396">
    <property type="component" value="Unassembled WGS sequence"/>
</dbReference>
<dbReference type="Pfam" id="PF03665">
    <property type="entry name" value="UPF0172"/>
    <property type="match status" value="2"/>
</dbReference>
<dbReference type="PANTHER" id="PTHR12941:SF10">
    <property type="entry name" value="ER MEMBRANE PROTEIN COMPLEX SUBUNIT 8_9 HOMOLOG"/>
    <property type="match status" value="1"/>
</dbReference>
<reference evidence="1 2" key="1">
    <citation type="submission" date="2018-11" db="EMBL/GenBank/DDBJ databases">
        <authorList>
            <consortium name="Pathogen Informatics"/>
        </authorList>
    </citation>
    <scope>NUCLEOTIDE SEQUENCE [LARGE SCALE GENOMIC DNA]</scope>
    <source>
        <strain>Denwood</strain>
        <strain evidence="2">Zambia</strain>
    </source>
</reference>
<sequence>MEMSAAVHIGELAFLKMVLHAAKHPESSVNGILLSDQNCDSQIIITDYIPLFHSVINLTPMLETALYHVSQNSCLSKLNDRYTFNPNVNKKLKEILHLKVHRQIVDFDDHLNDVNCDFLNLQLSKSLCV</sequence>
<keyword evidence="2" id="KW-1185">Reference proteome</keyword>
<name>A0A3P8HEU4_9TREM</name>
<dbReference type="AlphaFoldDB" id="A0A3P8HEU4"/>
<gene>
    <name evidence="1" type="ORF">SMTD_LOCUS20405</name>
</gene>
<protein>
    <submittedName>
        <fullName evidence="1">Uncharacterized protein</fullName>
    </submittedName>
</protein>
<dbReference type="PANTHER" id="PTHR12941">
    <property type="entry name" value="ER MEMBRANE PROTEIN COMPLEX"/>
    <property type="match status" value="1"/>
</dbReference>
<proteinExistence type="predicted"/>
<evidence type="ECO:0000313" key="2">
    <source>
        <dbReference type="Proteomes" id="UP000269396"/>
    </source>
</evidence>